<feature type="domain" description="DOD-type homing endonuclease" evidence="1">
    <location>
        <begin position="311"/>
        <end position="439"/>
    </location>
</feature>
<evidence type="ECO:0000313" key="2">
    <source>
        <dbReference type="EMBL" id="QOR59219.1"/>
    </source>
</evidence>
<dbReference type="InterPro" id="IPR007869">
    <property type="entry name" value="Homing_endonuc_PI-Sce"/>
</dbReference>
<dbReference type="PROSITE" id="PS50819">
    <property type="entry name" value="INTEIN_ENDONUCLEASE"/>
    <property type="match status" value="1"/>
</dbReference>
<reference evidence="2 3" key="1">
    <citation type="submission" date="2020-07" db="EMBL/GenBank/DDBJ databases">
        <title>Taxonomic proposal: Crassvirales, a new order of highly abundant and diverse bacterial viruses.</title>
        <authorList>
            <person name="Shkoporov A.N."/>
            <person name="Stockdale S.R."/>
            <person name="Guerin E."/>
            <person name="Ross R.P."/>
            <person name="Hill C."/>
        </authorList>
    </citation>
    <scope>NUCLEOTIDE SEQUENCE [LARGE SCALE GENOMIC DNA]</scope>
</reference>
<sequence>MERTFNQYQTPLTDELLASLPEEVRDELLDIINNVQFIQNLISPTRERAKDRPRDERGRIIVDLCKPHILEDMDYFRESALHFKEHGCYTFLKPNGNPNSEYGKWIRRERDRCWDGMVRPSDGEWIPGYMYFYLNYCPIIMSDQREGTAQADRITDFPKVWEGIYWRFHYIDQARSGGLYNDWKGALNGAELASRGKAFAYSQEVETPMGRRVWKDIQIGDTLFAPDGSITKVIDIPFDEEHDVYKMTLQDGRSVYTTLEHLWKINKNGENWNKLYTTEEILKSKSPNRFAIEVSEGVEYRYKEIPIEPYLLGLMLGDGAFTISKGNQAQLSSRAEDVLVYQKILGRPFKKVGNTEMSWLIDYPKFGGKAKILGLHDKVSDTKFIPDCYKYNSREVRLELLAGLLDTDGSVHDSGRPEFYTTSKQLALDVCWIARSLGYNATYWTRSPKYVYKGERKEGKLCYTVYIYTNDLLFKLPRKNSLCGKRGPKLDSRVNKTSVKSIEFSHRERCKCVTVDREDGLFLIGDFITTHNSKSYCMGSILAHNFVLGENRKAHKDTRSTITAYQKEYLTKDGTLNKFETMIDFCAQNTEFPARRIKSSLDKMNWIMGYQDLETGTKMGTKNEVLGVTSKDNIAKLRGKRSVFLGIEEFGSFPNLSDLYTVMRPSVRDGNLVFGIMYLQGTAGDKDSDFAGAQEIMYNPTGYDMYALPNVYDKTSAGKPKFVFFFPGYVNREGSYNKDGVSDVTKSLVEILLDRYKVKYNSTDPNTIVKTIAEVPITPSEAILRTKRNIFPVTDLLERLGQIDSNPAELNDVYVGEFTLSNGKIEFNPTVGDPIREFPHKDNKLDGAVEIFQMPQKISTDEGLVIPQGRYIASCDPVDDDSSETASLQSAFVLDLWTDQIVAEYTGRPRFAEDYYEQLRRLCLFYNAKLNYENNKKGIFAYFSKVNSLSILTDTLEYLKDKDMIKGTPYGNKSKGVQATLPINNFARTLIRDWLLKPVNTIMNVDGEPTEVQIPNLFRLRQRALIKELIQWNSEGNFDRVSSLGMLMLLREDRMILYSGDVQKMQVTKRKTLADDPFFQTNYKPERKKNMIAERLLNQ</sequence>
<evidence type="ECO:0000259" key="1">
    <source>
        <dbReference type="PROSITE" id="PS50819"/>
    </source>
</evidence>
<dbReference type="RefSeq" id="YP_010111377.1">
    <property type="nucleotide sequence ID" value="NC_055880.1"/>
</dbReference>
<dbReference type="KEGG" id="vg:65129740"/>
<accession>A0A7M1S087</accession>
<keyword evidence="3" id="KW-1185">Reference proteome</keyword>
<dbReference type="EMBL" id="MT774387">
    <property type="protein sequence ID" value="QOR59219.1"/>
    <property type="molecule type" value="Genomic_DNA"/>
</dbReference>
<organism evidence="2 3">
    <name type="scientific">uncultured phage cr111_1</name>
    <dbReference type="NCBI Taxonomy" id="2772071"/>
    <lineage>
        <taxon>Viruses</taxon>
        <taxon>Duplodnaviria</taxon>
        <taxon>Heunggongvirae</taxon>
        <taxon>Uroviricota</taxon>
        <taxon>Caudoviricetes</taxon>
        <taxon>Crassvirales</taxon>
        <taxon>Steigviridae</taxon>
        <taxon>Asinivirinae</taxon>
        <taxon>Lahndsivirus</taxon>
        <taxon>Lahndsivirus rarus</taxon>
    </lineage>
</organism>
<dbReference type="InterPro" id="IPR036844">
    <property type="entry name" value="Hint_dom_sf"/>
</dbReference>
<proteinExistence type="predicted"/>
<dbReference type="SUPFAM" id="SSF51294">
    <property type="entry name" value="Hedgehog/intein (Hint) domain"/>
    <property type="match status" value="1"/>
</dbReference>
<dbReference type="Pfam" id="PF05204">
    <property type="entry name" value="Hom_end"/>
    <property type="match status" value="1"/>
</dbReference>
<dbReference type="GO" id="GO:0003677">
    <property type="term" value="F:DNA binding"/>
    <property type="evidence" value="ECO:0007669"/>
    <property type="project" value="InterPro"/>
</dbReference>
<dbReference type="InterPro" id="IPR004042">
    <property type="entry name" value="Intein_endonuc_central"/>
</dbReference>
<protein>
    <submittedName>
        <fullName evidence="2">Terminase</fullName>
    </submittedName>
</protein>
<dbReference type="SUPFAM" id="SSF55608">
    <property type="entry name" value="Homing endonucleases"/>
    <property type="match status" value="1"/>
</dbReference>
<dbReference type="Gene3D" id="3.10.28.10">
    <property type="entry name" value="Homing endonucleases"/>
    <property type="match status" value="1"/>
</dbReference>
<dbReference type="Proteomes" id="UP000594132">
    <property type="component" value="Segment"/>
</dbReference>
<name>A0A7M1S087_9CAUD</name>
<dbReference type="GO" id="GO:0004519">
    <property type="term" value="F:endonuclease activity"/>
    <property type="evidence" value="ECO:0007669"/>
    <property type="project" value="InterPro"/>
</dbReference>
<dbReference type="InterPro" id="IPR027434">
    <property type="entry name" value="Homing_endonucl"/>
</dbReference>
<dbReference type="GeneID" id="65129740"/>
<dbReference type="GO" id="GO:0016539">
    <property type="term" value="P:intein-mediated protein splicing"/>
    <property type="evidence" value="ECO:0007669"/>
    <property type="project" value="InterPro"/>
</dbReference>
<dbReference type="PRINTS" id="PR00379">
    <property type="entry name" value="INTEIN"/>
</dbReference>
<evidence type="ECO:0000313" key="3">
    <source>
        <dbReference type="Proteomes" id="UP000594132"/>
    </source>
</evidence>
<dbReference type="InterPro" id="IPR006142">
    <property type="entry name" value="INTEIN"/>
</dbReference>